<dbReference type="PROSITE" id="PS50893">
    <property type="entry name" value="ABC_TRANSPORTER_2"/>
    <property type="match status" value="1"/>
</dbReference>
<evidence type="ECO:0000256" key="1">
    <source>
        <dbReference type="ARBA" id="ARBA00022741"/>
    </source>
</evidence>
<keyword evidence="2 5" id="KW-0067">ATP-binding</keyword>
<reference evidence="4" key="2">
    <citation type="submission" date="2023-01" db="EMBL/GenBank/DDBJ databases">
        <title>Human gut microbiome strain richness.</title>
        <authorList>
            <person name="Chen-Liaw A."/>
        </authorList>
    </citation>
    <scope>NUCLEOTIDE SEQUENCE</scope>
    <source>
        <strain evidence="4">1001217st2_G6_1001217B_191108</strain>
    </source>
</reference>
<evidence type="ECO:0000313" key="4">
    <source>
        <dbReference type="EMBL" id="MDB7082347.1"/>
    </source>
</evidence>
<comment type="caution">
    <text evidence="5">The sequence shown here is derived from an EMBL/GenBank/DDBJ whole genome shotgun (WGS) entry which is preliminary data.</text>
</comment>
<dbReference type="Pfam" id="PF00005">
    <property type="entry name" value="ABC_tran"/>
    <property type="match status" value="1"/>
</dbReference>
<organism evidence="5 6">
    <name type="scientific">Thomasclavelia ramosa</name>
    <dbReference type="NCBI Taxonomy" id="1547"/>
    <lineage>
        <taxon>Bacteria</taxon>
        <taxon>Bacillati</taxon>
        <taxon>Bacillota</taxon>
        <taxon>Erysipelotrichia</taxon>
        <taxon>Erysipelotrichales</taxon>
        <taxon>Coprobacillaceae</taxon>
        <taxon>Thomasclavelia</taxon>
    </lineage>
</organism>
<dbReference type="Gene3D" id="3.40.50.300">
    <property type="entry name" value="P-loop containing nucleotide triphosphate hydrolases"/>
    <property type="match status" value="1"/>
</dbReference>
<dbReference type="CDD" id="cd03263">
    <property type="entry name" value="ABC_subfamily_A"/>
    <property type="match status" value="1"/>
</dbReference>
<evidence type="ECO:0000259" key="3">
    <source>
        <dbReference type="PROSITE" id="PS50893"/>
    </source>
</evidence>
<reference evidence="5 6" key="1">
    <citation type="submission" date="2018-08" db="EMBL/GenBank/DDBJ databases">
        <title>A genome reference for cultivated species of the human gut microbiota.</title>
        <authorList>
            <person name="Zou Y."/>
            <person name="Xue W."/>
            <person name="Luo G."/>
        </authorList>
    </citation>
    <scope>NUCLEOTIDE SEQUENCE [LARGE SCALE GENOMIC DNA]</scope>
    <source>
        <strain evidence="5 6">OM06-4</strain>
    </source>
</reference>
<dbReference type="InterPro" id="IPR026082">
    <property type="entry name" value="ABCA"/>
</dbReference>
<dbReference type="EMBL" id="JAQLKE010000001">
    <property type="protein sequence ID" value="MDB7082347.1"/>
    <property type="molecule type" value="Genomic_DNA"/>
</dbReference>
<dbReference type="Proteomes" id="UP001211987">
    <property type="component" value="Unassembled WGS sequence"/>
</dbReference>
<evidence type="ECO:0000313" key="6">
    <source>
        <dbReference type="Proteomes" id="UP000261032"/>
    </source>
</evidence>
<dbReference type="InterPro" id="IPR003593">
    <property type="entry name" value="AAA+_ATPase"/>
</dbReference>
<dbReference type="SUPFAM" id="SSF52540">
    <property type="entry name" value="P-loop containing nucleoside triphosphate hydrolases"/>
    <property type="match status" value="1"/>
</dbReference>
<dbReference type="GO" id="GO:0005524">
    <property type="term" value="F:ATP binding"/>
    <property type="evidence" value="ECO:0007669"/>
    <property type="project" value="UniProtKB-KW"/>
</dbReference>
<name>A0A3E3EGI8_9FIRM</name>
<dbReference type="InterPro" id="IPR027417">
    <property type="entry name" value="P-loop_NTPase"/>
</dbReference>
<dbReference type="PANTHER" id="PTHR19229">
    <property type="entry name" value="ATP-BINDING CASSETTE TRANSPORTER SUBFAMILY A ABCA"/>
    <property type="match status" value="1"/>
</dbReference>
<feature type="domain" description="ABC transporter" evidence="3">
    <location>
        <begin position="4"/>
        <end position="233"/>
    </location>
</feature>
<dbReference type="GO" id="GO:0140359">
    <property type="term" value="F:ABC-type transporter activity"/>
    <property type="evidence" value="ECO:0007669"/>
    <property type="project" value="InterPro"/>
</dbReference>
<dbReference type="GO" id="GO:0016887">
    <property type="term" value="F:ATP hydrolysis activity"/>
    <property type="evidence" value="ECO:0007669"/>
    <property type="project" value="InterPro"/>
</dbReference>
<protein>
    <submittedName>
        <fullName evidence="4">ABC transporter A family member</fullName>
    </submittedName>
    <submittedName>
        <fullName evidence="5">ATP-binding cassette domain-containing protein</fullName>
    </submittedName>
</protein>
<dbReference type="GO" id="GO:0005319">
    <property type="term" value="F:lipid transporter activity"/>
    <property type="evidence" value="ECO:0007669"/>
    <property type="project" value="TreeGrafter"/>
</dbReference>
<accession>A0A3E3EGI8</accession>
<dbReference type="Proteomes" id="UP000261032">
    <property type="component" value="Unassembled WGS sequence"/>
</dbReference>
<dbReference type="InterPro" id="IPR003439">
    <property type="entry name" value="ABC_transporter-like_ATP-bd"/>
</dbReference>
<evidence type="ECO:0000256" key="2">
    <source>
        <dbReference type="ARBA" id="ARBA00022840"/>
    </source>
</evidence>
<dbReference type="SMART" id="SM00382">
    <property type="entry name" value="AAA"/>
    <property type="match status" value="1"/>
</dbReference>
<keyword evidence="1" id="KW-0547">Nucleotide-binding</keyword>
<dbReference type="GO" id="GO:0016020">
    <property type="term" value="C:membrane"/>
    <property type="evidence" value="ECO:0007669"/>
    <property type="project" value="InterPro"/>
</dbReference>
<dbReference type="EMBL" id="QUSL01000002">
    <property type="protein sequence ID" value="RGD87020.1"/>
    <property type="molecule type" value="Genomic_DNA"/>
</dbReference>
<gene>
    <name evidence="5" type="ORF">DXB93_02305</name>
    <name evidence="4" type="ORF">PM738_00915</name>
</gene>
<dbReference type="RefSeq" id="WP_020994546.1">
    <property type="nucleotide sequence ID" value="NZ_BAABXX010000001.1"/>
</dbReference>
<evidence type="ECO:0000313" key="5">
    <source>
        <dbReference type="EMBL" id="RGD87020.1"/>
    </source>
</evidence>
<dbReference type="AlphaFoldDB" id="A0A3E3EGI8"/>
<sequence>MEMIEIKNLTKKYNDKLAVDNLNLSIKQGKLLALLGVNGAGKTTTLKMLSGLIQPTSGDARINNYSIVNESFFVKELIAVSPQETAIAPNLTVRENLELMAEIHGFKKTLINNKVIEMITAFNLKDVAAKKSKKLSGGYQRRLSIAMALISEPQILFLDEPTLGLDILAREQLWRTIKALKGKITIILTTHYLEEAEALSDYVCIMKDGKIKALGTTNELIKFAKTTSFEDAFIKLATGGTENENMGLC</sequence>
<proteinExistence type="predicted"/>